<dbReference type="AlphaFoldDB" id="M4VKR4"/>
<dbReference type="SUPFAM" id="SSF51905">
    <property type="entry name" value="FAD/NAD(P)-binding domain"/>
    <property type="match status" value="1"/>
</dbReference>
<name>M4VKR4_9BACT</name>
<dbReference type="FunFam" id="3.30.70.20:FF:000012">
    <property type="entry name" value="Electron transfer flavoprotein-ubiquinone oxidoreductase, mitochondrial"/>
    <property type="match status" value="1"/>
</dbReference>
<dbReference type="PANTHER" id="PTHR10617">
    <property type="entry name" value="ELECTRON TRANSFER FLAVOPROTEIN-UBIQUINONE OXIDOREDUCTASE"/>
    <property type="match status" value="1"/>
</dbReference>
<keyword evidence="4" id="KW-0004">4Fe-4S</keyword>
<keyword evidence="7 14" id="KW-0274">FAD</keyword>
<accession>M4VKR4</accession>
<keyword evidence="5 14" id="KW-0285">Flavoprotein</keyword>
<evidence type="ECO:0000256" key="3">
    <source>
        <dbReference type="ARBA" id="ARBA00022448"/>
    </source>
</evidence>
<dbReference type="EC" id="1.5.5.1" evidence="14"/>
<dbReference type="GO" id="GO:0046872">
    <property type="term" value="F:metal ion binding"/>
    <property type="evidence" value="ECO:0007669"/>
    <property type="project" value="UniProtKB-KW"/>
</dbReference>
<dbReference type="Gene3D" id="3.30.70.20">
    <property type="match status" value="1"/>
</dbReference>
<dbReference type="Pfam" id="PF05187">
    <property type="entry name" value="Fer4_ETF_QO"/>
    <property type="match status" value="1"/>
</dbReference>
<evidence type="ECO:0000256" key="10">
    <source>
        <dbReference type="ARBA" id="ARBA00023004"/>
    </source>
</evidence>
<evidence type="ECO:0000256" key="5">
    <source>
        <dbReference type="ARBA" id="ARBA00022630"/>
    </source>
</evidence>
<dbReference type="InterPro" id="IPR017896">
    <property type="entry name" value="4Fe4S_Fe-S-bd"/>
</dbReference>
<dbReference type="PANTHER" id="PTHR10617:SF107">
    <property type="entry name" value="ELECTRON TRANSFER FLAVOPROTEIN-UBIQUINONE OXIDOREDUCTASE, MITOCHONDRIAL"/>
    <property type="match status" value="1"/>
</dbReference>
<proteinExistence type="predicted"/>
<feature type="domain" description="4Fe-4S ferredoxin-type" evidence="15">
    <location>
        <begin position="507"/>
        <end position="536"/>
    </location>
</feature>
<comment type="function">
    <text evidence="2 14">Accepts electrons from ETF and reduces ubiquinone.</text>
</comment>
<evidence type="ECO:0000256" key="4">
    <source>
        <dbReference type="ARBA" id="ARBA00022485"/>
    </source>
</evidence>
<evidence type="ECO:0000256" key="14">
    <source>
        <dbReference type="RuleBase" id="RU366068"/>
    </source>
</evidence>
<dbReference type="Pfam" id="PF21162">
    <property type="entry name" value="ETFQO_UQ-bd"/>
    <property type="match status" value="1"/>
</dbReference>
<dbReference type="InterPro" id="IPR049398">
    <property type="entry name" value="ETF-QO/FixC_UQ-bd"/>
</dbReference>
<dbReference type="EMBL" id="CP003538">
    <property type="protein sequence ID" value="AGH98691.1"/>
    <property type="molecule type" value="Genomic_DNA"/>
</dbReference>
<dbReference type="Gene3D" id="3.50.50.60">
    <property type="entry name" value="FAD/NAD(P)-binding domain"/>
    <property type="match status" value="1"/>
</dbReference>
<keyword evidence="11 14" id="KW-0411">Iron-sulfur</keyword>
<comment type="catalytic activity">
    <reaction evidence="13 14">
        <text>a ubiquinone + reduced [electron-transfer flavoprotein] = a ubiquinol + oxidized [electron-transfer flavoprotein] + H(+)</text>
        <dbReference type="Rhea" id="RHEA:24052"/>
        <dbReference type="Rhea" id="RHEA-COMP:9565"/>
        <dbReference type="Rhea" id="RHEA-COMP:9566"/>
        <dbReference type="Rhea" id="RHEA-COMP:10685"/>
        <dbReference type="Rhea" id="RHEA-COMP:10686"/>
        <dbReference type="ChEBI" id="CHEBI:15378"/>
        <dbReference type="ChEBI" id="CHEBI:16389"/>
        <dbReference type="ChEBI" id="CHEBI:17976"/>
        <dbReference type="ChEBI" id="CHEBI:57692"/>
        <dbReference type="ChEBI" id="CHEBI:58307"/>
        <dbReference type="EC" id="1.5.5.1"/>
    </reaction>
</comment>
<keyword evidence="10 14" id="KW-0408">Iron</keyword>
<evidence type="ECO:0000259" key="15">
    <source>
        <dbReference type="PROSITE" id="PS51379"/>
    </source>
</evidence>
<dbReference type="GO" id="GO:0004174">
    <property type="term" value="F:electron-transferring-flavoprotein dehydrogenase activity"/>
    <property type="evidence" value="ECO:0007669"/>
    <property type="project" value="UniProtKB-UniRule"/>
</dbReference>
<dbReference type="GO" id="GO:0051539">
    <property type="term" value="F:4 iron, 4 sulfur cluster binding"/>
    <property type="evidence" value="ECO:0007669"/>
    <property type="project" value="UniProtKB-UniRule"/>
</dbReference>
<keyword evidence="3 14" id="KW-0813">Transport</keyword>
<dbReference type="PROSITE" id="PS51379">
    <property type="entry name" value="4FE4S_FER_2"/>
    <property type="match status" value="1"/>
</dbReference>
<keyword evidence="6 14" id="KW-0479">Metal-binding</keyword>
<dbReference type="SUPFAM" id="SSF54862">
    <property type="entry name" value="4Fe-4S ferredoxins"/>
    <property type="match status" value="1"/>
</dbReference>
<evidence type="ECO:0000256" key="11">
    <source>
        <dbReference type="ARBA" id="ARBA00023014"/>
    </source>
</evidence>
<dbReference type="InterPro" id="IPR040156">
    <property type="entry name" value="ETF-QO"/>
</dbReference>
<dbReference type="InterPro" id="IPR007859">
    <property type="entry name" value="ETF-QO/FixX_C"/>
</dbReference>
<comment type="cofactor">
    <cofactor evidence="1 14">
        <name>FAD</name>
        <dbReference type="ChEBI" id="CHEBI:57692"/>
    </cofactor>
</comment>
<dbReference type="PROSITE" id="PS51257">
    <property type="entry name" value="PROKAR_LIPOPROTEIN"/>
    <property type="match status" value="1"/>
</dbReference>
<dbReference type="PATRIC" id="fig|349215.9.peg.1833"/>
<evidence type="ECO:0000256" key="6">
    <source>
        <dbReference type="ARBA" id="ARBA00022723"/>
    </source>
</evidence>
<dbReference type="Pfam" id="PF13450">
    <property type="entry name" value="NAD_binding_8"/>
    <property type="match status" value="1"/>
</dbReference>
<evidence type="ECO:0000256" key="2">
    <source>
        <dbReference type="ARBA" id="ARBA00002819"/>
    </source>
</evidence>
<evidence type="ECO:0000256" key="1">
    <source>
        <dbReference type="ARBA" id="ARBA00001974"/>
    </source>
</evidence>
<keyword evidence="12 14" id="KW-0830">Ubiquinone</keyword>
<sequence>MTEPRTDRESMEYDVVIVGAGPSGLSCAIRLKQLAAERGTDISVCVIEKGSEVGAHLMSGAVFEPRALNELIPDWKEKGAPLHVQAKTDRFLFLTKNKSFRLPTPPQMHNHGNYIISLSMLGRWLATQAEELGVEIYAGFAAAEVLYNDAGAVMGVATGDMGLDKDGNKTDHFEPGVELHAKQTVFAEGCHGSLTKTLIAHYDLRKNSDPQTYGLGIKEIWEIPADKHSEGLIIHTVGWPMDSKTYGGSWMYHLDNNQVSVGFVIGLDYQNPYLSPFSEMQRFKTHPDVRKYLEGGRRIAYGARSLVEGGFQSLPKLTFPGGILIGDTAGFLNVPKIKGNHTAMKSGMVAAESLYDLLTAGDATSAECTAYTAAIKASWIWPELKKVRNIRPGFNFGLWVGMIHAAFQTVGGWLLPYTMKNHADYAALKPATDDLKIDYPKPDNVLTFDRLTSVRLSNTMHEDGQPSHLKLKDPSIPVAVNLPRYAEPAQRYCPAAVYEVVEDANGPKFVINAQNCVHCKTCDIKDPSQNIEWTVPQGGGGPNYSNM</sequence>
<evidence type="ECO:0000256" key="12">
    <source>
        <dbReference type="ARBA" id="ARBA00023075"/>
    </source>
</evidence>
<dbReference type="KEGG" id="man:A11S_1889"/>
<reference evidence="16 17" key="1">
    <citation type="journal article" date="2013" name="ISME J.">
        <title>By their genes ye shall know them: genomic signatures of predatory bacteria.</title>
        <authorList>
            <person name="Pasternak Z."/>
            <person name="Pietrokovski S."/>
            <person name="Rotem O."/>
            <person name="Gophna U."/>
            <person name="Lurie-Weinberger M.N."/>
            <person name="Jurkevitch E."/>
        </authorList>
    </citation>
    <scope>NUCLEOTIDE SEQUENCE [LARGE SCALE GENOMIC DNA]</scope>
    <source>
        <strain evidence="16">EPB</strain>
    </source>
</reference>
<dbReference type="Proteomes" id="UP000011932">
    <property type="component" value="Chromosome"/>
</dbReference>
<evidence type="ECO:0000256" key="7">
    <source>
        <dbReference type="ARBA" id="ARBA00022827"/>
    </source>
</evidence>
<evidence type="ECO:0000256" key="8">
    <source>
        <dbReference type="ARBA" id="ARBA00022982"/>
    </source>
</evidence>
<dbReference type="STRING" id="349215.A11S_1889"/>
<dbReference type="HOGENOM" id="CLU_009667_4_1_5"/>
<dbReference type="Gene3D" id="3.30.9.90">
    <property type="match status" value="1"/>
</dbReference>
<organism evidence="16 17">
    <name type="scientific">Micavibrio aeruginosavorus EPB</name>
    <dbReference type="NCBI Taxonomy" id="349215"/>
    <lineage>
        <taxon>Bacteria</taxon>
        <taxon>Pseudomonadati</taxon>
        <taxon>Bdellovibrionota</taxon>
        <taxon>Bdellovibrionia</taxon>
        <taxon>Bdellovibrionales</taxon>
        <taxon>Pseudobdellovibrionaceae</taxon>
        <taxon>Micavibrio</taxon>
    </lineage>
</organism>
<comment type="cofactor">
    <cofactor evidence="14">
        <name>[4Fe-4S] cluster</name>
        <dbReference type="ChEBI" id="CHEBI:49883"/>
    </cofactor>
    <text evidence="14">Binds 1 [4Fe-4S] cluster.</text>
</comment>
<evidence type="ECO:0000256" key="13">
    <source>
        <dbReference type="ARBA" id="ARBA00052682"/>
    </source>
</evidence>
<dbReference type="SUPFAM" id="SSF54373">
    <property type="entry name" value="FAD-linked reductases, C-terminal domain"/>
    <property type="match status" value="1"/>
</dbReference>
<keyword evidence="9 14" id="KW-0560">Oxidoreductase</keyword>
<dbReference type="RefSeq" id="WP_015468218.1">
    <property type="nucleotide sequence ID" value="NC_020812.1"/>
</dbReference>
<gene>
    <name evidence="16" type="ORF">A11S_1889</name>
</gene>
<keyword evidence="8 14" id="KW-0249">Electron transport</keyword>
<evidence type="ECO:0000313" key="17">
    <source>
        <dbReference type="Proteomes" id="UP000011932"/>
    </source>
</evidence>
<evidence type="ECO:0000256" key="9">
    <source>
        <dbReference type="ARBA" id="ARBA00023002"/>
    </source>
</evidence>
<protein>
    <recommendedName>
        <fullName evidence="14">Electron transfer flavoprotein-ubiquinone oxidoreductase</fullName>
        <shortName evidence="14">ETF-QO</shortName>
        <ecNumber evidence="14">1.5.5.1</ecNumber>
    </recommendedName>
</protein>
<evidence type="ECO:0000313" key="16">
    <source>
        <dbReference type="EMBL" id="AGH98691.1"/>
    </source>
</evidence>
<dbReference type="InterPro" id="IPR036188">
    <property type="entry name" value="FAD/NAD-bd_sf"/>
</dbReference>